<dbReference type="EMBL" id="JYDT01003689">
    <property type="protein sequence ID" value="KRY62184.1"/>
    <property type="molecule type" value="Genomic_DNA"/>
</dbReference>
<evidence type="ECO:0000313" key="1">
    <source>
        <dbReference type="EMBL" id="KRY62184.1"/>
    </source>
</evidence>
<keyword evidence="2" id="KW-1185">Reference proteome</keyword>
<dbReference type="AlphaFoldDB" id="A0A0V1DLJ0"/>
<proteinExistence type="predicted"/>
<dbReference type="Proteomes" id="UP000054995">
    <property type="component" value="Unassembled WGS sequence"/>
</dbReference>
<name>A0A0V1DLJ0_TRIPS</name>
<comment type="caution">
    <text evidence="1">The sequence shown here is derived from an EMBL/GenBank/DDBJ whole genome shotgun (WGS) entry which is preliminary data.</text>
</comment>
<sequence length="45" mass="4796">MGIGLYKDSLVSSRAEVWNPGTRNLAPVEVTAPVAPTGEVWLIVT</sequence>
<protein>
    <submittedName>
        <fullName evidence="1">Uncharacterized protein</fullName>
    </submittedName>
</protein>
<reference evidence="1 2" key="1">
    <citation type="submission" date="2015-01" db="EMBL/GenBank/DDBJ databases">
        <title>Evolution of Trichinella species and genotypes.</title>
        <authorList>
            <person name="Korhonen P.K."/>
            <person name="Edoardo P."/>
            <person name="Giuseppe L.R."/>
            <person name="Gasser R.B."/>
        </authorList>
    </citation>
    <scope>NUCLEOTIDE SEQUENCE [LARGE SCALE GENOMIC DNA]</scope>
    <source>
        <strain evidence="1">ISS470</strain>
    </source>
</reference>
<gene>
    <name evidence="1" type="ORF">T4D_9179</name>
</gene>
<accession>A0A0V1DLJ0</accession>
<evidence type="ECO:0000313" key="2">
    <source>
        <dbReference type="Proteomes" id="UP000054995"/>
    </source>
</evidence>
<organism evidence="1 2">
    <name type="scientific">Trichinella pseudospiralis</name>
    <name type="common">Parasitic roundworm</name>
    <dbReference type="NCBI Taxonomy" id="6337"/>
    <lineage>
        <taxon>Eukaryota</taxon>
        <taxon>Metazoa</taxon>
        <taxon>Ecdysozoa</taxon>
        <taxon>Nematoda</taxon>
        <taxon>Enoplea</taxon>
        <taxon>Dorylaimia</taxon>
        <taxon>Trichinellida</taxon>
        <taxon>Trichinellidae</taxon>
        <taxon>Trichinella</taxon>
    </lineage>
</organism>